<name>A0A1G6HRM1_9BACL</name>
<sequence>MTRKDDRLRHFRPDERMFAERVLDWADQANRQYRSVLTPFLNPREQTIAGILVRSVPDLNAFFDGGFQEAERKRGRIVPPYVTEGDHGLTFLSLEPADRISQLKHPDVLGSLLGLGIKREVVGDILVGDAGCQVVIATEVADFIRMQFTHVGGLPVRMREISRNELQPPEIPTRTVTASVASLRLDAVAAEAFRLSRNKAVTLIKGGKCRVNWKTSDDPAEPVKEGDMLSLRGYGRTRIGPLLGESRKGRTQIQLIRYL</sequence>
<protein>
    <submittedName>
        <fullName evidence="3">RNA-binding protein YlmH, contains S4-like domain</fullName>
    </submittedName>
</protein>
<dbReference type="EMBL" id="FMZA01000001">
    <property type="protein sequence ID" value="SDB96929.1"/>
    <property type="molecule type" value="Genomic_DNA"/>
</dbReference>
<dbReference type="AlphaFoldDB" id="A0A1G6HRM1"/>
<keyword evidence="4" id="KW-1185">Reference proteome</keyword>
<dbReference type="PROSITE" id="PS50889">
    <property type="entry name" value="S4"/>
    <property type="match status" value="1"/>
</dbReference>
<dbReference type="InterPro" id="IPR036986">
    <property type="entry name" value="S4_RNA-bd_sf"/>
</dbReference>
<evidence type="ECO:0000256" key="1">
    <source>
        <dbReference type="PROSITE-ProRule" id="PRU00182"/>
    </source>
</evidence>
<dbReference type="PANTHER" id="PTHR13633">
    <property type="entry name" value="MITOCHONDRIAL TRANSCRIPTION RESCUE FACTOR 1"/>
    <property type="match status" value="1"/>
</dbReference>
<dbReference type="InterPro" id="IPR012677">
    <property type="entry name" value="Nucleotide-bd_a/b_plait_sf"/>
</dbReference>
<dbReference type="InterPro" id="IPR040591">
    <property type="entry name" value="RqcP2_RBD"/>
</dbReference>
<evidence type="ECO:0000259" key="2">
    <source>
        <dbReference type="SMART" id="SM00363"/>
    </source>
</evidence>
<gene>
    <name evidence="3" type="ORF">SAMN04488112_101196</name>
</gene>
<dbReference type="GO" id="GO:0003723">
    <property type="term" value="F:RNA binding"/>
    <property type="evidence" value="ECO:0007669"/>
    <property type="project" value="UniProtKB-KW"/>
</dbReference>
<organism evidence="3 4">
    <name type="scientific">Melghirimyces thermohalophilus</name>
    <dbReference type="NCBI Taxonomy" id="1236220"/>
    <lineage>
        <taxon>Bacteria</taxon>
        <taxon>Bacillati</taxon>
        <taxon>Bacillota</taxon>
        <taxon>Bacilli</taxon>
        <taxon>Bacillales</taxon>
        <taxon>Thermoactinomycetaceae</taxon>
        <taxon>Melghirimyces</taxon>
    </lineage>
</organism>
<evidence type="ECO:0000313" key="4">
    <source>
        <dbReference type="Proteomes" id="UP000199387"/>
    </source>
</evidence>
<dbReference type="OrthoDB" id="9812787at2"/>
<dbReference type="Gene3D" id="3.30.70.330">
    <property type="match status" value="1"/>
</dbReference>
<dbReference type="RefSeq" id="WP_091565596.1">
    <property type="nucleotide sequence ID" value="NZ_FMZA01000001.1"/>
</dbReference>
<dbReference type="Pfam" id="PF17774">
    <property type="entry name" value="YlmH_RBD"/>
    <property type="match status" value="1"/>
</dbReference>
<dbReference type="Gene3D" id="3.10.290.10">
    <property type="entry name" value="RNA-binding S4 domain"/>
    <property type="match status" value="1"/>
</dbReference>
<accession>A0A1G6HRM1</accession>
<reference evidence="3 4" key="1">
    <citation type="submission" date="2016-10" db="EMBL/GenBank/DDBJ databases">
        <authorList>
            <person name="de Groot N.N."/>
        </authorList>
    </citation>
    <scope>NUCLEOTIDE SEQUENCE [LARGE SCALE GENOMIC DNA]</scope>
    <source>
        <strain evidence="3 4">DSM 45514</strain>
    </source>
</reference>
<dbReference type="SUPFAM" id="SSF55174">
    <property type="entry name" value="Alpha-L RNA-binding motif"/>
    <property type="match status" value="1"/>
</dbReference>
<dbReference type="CDD" id="cd00165">
    <property type="entry name" value="S4"/>
    <property type="match status" value="1"/>
</dbReference>
<dbReference type="Proteomes" id="UP000199387">
    <property type="component" value="Unassembled WGS sequence"/>
</dbReference>
<dbReference type="STRING" id="1236220.SAMN04488112_101196"/>
<dbReference type="InterPro" id="IPR002942">
    <property type="entry name" value="S4_RNA-bd"/>
</dbReference>
<dbReference type="SMART" id="SM00363">
    <property type="entry name" value="S4"/>
    <property type="match status" value="1"/>
</dbReference>
<dbReference type="Gene3D" id="3.30.1370.160">
    <property type="match status" value="1"/>
</dbReference>
<evidence type="ECO:0000313" key="3">
    <source>
        <dbReference type="EMBL" id="SDB96929.1"/>
    </source>
</evidence>
<feature type="domain" description="RNA-binding S4" evidence="2">
    <location>
        <begin position="183"/>
        <end position="245"/>
    </location>
</feature>
<keyword evidence="1" id="KW-0694">RNA-binding</keyword>
<dbReference type="PANTHER" id="PTHR13633:SF3">
    <property type="entry name" value="MITOCHONDRIAL TRANSCRIPTION RESCUE FACTOR 1"/>
    <property type="match status" value="1"/>
</dbReference>
<proteinExistence type="predicted"/>
<dbReference type="Pfam" id="PF01479">
    <property type="entry name" value="S4"/>
    <property type="match status" value="1"/>
</dbReference>